<keyword evidence="1" id="KW-0732">Signal</keyword>
<sequence length="231" mass="25699">MKLTAVLLFGLAGLAIPCHGMYSRHSPILPVLRDRSKFQLRTPLATLTKGYIQVKGAKWDKVYNLSTSFDPYDGEVEASLTDPALLVQIDLEKAQTSESDIEVLNGFWIEYPYLGVTVRDTSSMSWYPPYSPRFDFVYVQQTPSATLQRKENSLTACYPNSLEALPYQASAVWKFDPSNGRLAPTFIAQNGTRLPLVIYGGEYEGKVGFSALPPPIANSEEIELYFIPATA</sequence>
<dbReference type="OrthoDB" id="3014247at2759"/>
<evidence type="ECO:0000313" key="2">
    <source>
        <dbReference type="EMBL" id="KAF6745193.1"/>
    </source>
</evidence>
<evidence type="ECO:0000313" key="3">
    <source>
        <dbReference type="Proteomes" id="UP000521943"/>
    </source>
</evidence>
<feature type="chain" id="PRO_5034706234" evidence="1">
    <location>
        <begin position="21"/>
        <end position="231"/>
    </location>
</feature>
<organism evidence="2 3">
    <name type="scientific">Ephemerocybe angulata</name>
    <dbReference type="NCBI Taxonomy" id="980116"/>
    <lineage>
        <taxon>Eukaryota</taxon>
        <taxon>Fungi</taxon>
        <taxon>Dikarya</taxon>
        <taxon>Basidiomycota</taxon>
        <taxon>Agaricomycotina</taxon>
        <taxon>Agaricomycetes</taxon>
        <taxon>Agaricomycetidae</taxon>
        <taxon>Agaricales</taxon>
        <taxon>Agaricineae</taxon>
        <taxon>Psathyrellaceae</taxon>
        <taxon>Ephemerocybe</taxon>
    </lineage>
</organism>
<protein>
    <submittedName>
        <fullName evidence="2">Uncharacterized protein</fullName>
    </submittedName>
</protein>
<evidence type="ECO:0000256" key="1">
    <source>
        <dbReference type="SAM" id="SignalP"/>
    </source>
</evidence>
<accession>A0A8H6HG39</accession>
<dbReference type="Proteomes" id="UP000521943">
    <property type="component" value="Unassembled WGS sequence"/>
</dbReference>
<proteinExistence type="predicted"/>
<feature type="signal peptide" evidence="1">
    <location>
        <begin position="1"/>
        <end position="20"/>
    </location>
</feature>
<dbReference type="EMBL" id="JACGCI010000109">
    <property type="protein sequence ID" value="KAF6745193.1"/>
    <property type="molecule type" value="Genomic_DNA"/>
</dbReference>
<comment type="caution">
    <text evidence="2">The sequence shown here is derived from an EMBL/GenBank/DDBJ whole genome shotgun (WGS) entry which is preliminary data.</text>
</comment>
<dbReference type="AlphaFoldDB" id="A0A8H6HG39"/>
<keyword evidence="3" id="KW-1185">Reference proteome</keyword>
<reference evidence="2 3" key="1">
    <citation type="submission" date="2020-07" db="EMBL/GenBank/DDBJ databases">
        <title>Comparative genomics of pyrophilous fungi reveals a link between fire events and developmental genes.</title>
        <authorList>
            <consortium name="DOE Joint Genome Institute"/>
            <person name="Steindorff A.S."/>
            <person name="Carver A."/>
            <person name="Calhoun S."/>
            <person name="Stillman K."/>
            <person name="Liu H."/>
            <person name="Lipzen A."/>
            <person name="Pangilinan J."/>
            <person name="Labutti K."/>
            <person name="Bruns T.D."/>
            <person name="Grigoriev I.V."/>
        </authorList>
    </citation>
    <scope>NUCLEOTIDE SEQUENCE [LARGE SCALE GENOMIC DNA]</scope>
    <source>
        <strain evidence="2 3">CBS 144469</strain>
    </source>
</reference>
<gene>
    <name evidence="2" type="ORF">DFP72DRAFT_926674</name>
</gene>
<name>A0A8H6HG39_9AGAR</name>